<dbReference type="SUPFAM" id="SSF53254">
    <property type="entry name" value="Phosphoglycerate mutase-like"/>
    <property type="match status" value="1"/>
</dbReference>
<feature type="region of interest" description="Disordered" evidence="11">
    <location>
        <begin position="905"/>
        <end position="950"/>
    </location>
</feature>
<dbReference type="Proteomes" id="UP000243081">
    <property type="component" value="Unassembled WGS sequence"/>
</dbReference>
<feature type="compositionally biased region" description="Polar residues" evidence="11">
    <location>
        <begin position="284"/>
        <end position="297"/>
    </location>
</feature>
<feature type="compositionally biased region" description="Basic and acidic residues" evidence="11">
    <location>
        <begin position="1223"/>
        <end position="1260"/>
    </location>
</feature>
<evidence type="ECO:0000256" key="2">
    <source>
        <dbReference type="ARBA" id="ARBA00022490"/>
    </source>
</evidence>
<dbReference type="GO" id="GO:0005524">
    <property type="term" value="F:ATP binding"/>
    <property type="evidence" value="ECO:0007669"/>
    <property type="project" value="UniProtKB-KW"/>
</dbReference>
<evidence type="ECO:0000256" key="3">
    <source>
        <dbReference type="ARBA" id="ARBA00022553"/>
    </source>
</evidence>
<evidence type="ECO:0000256" key="8">
    <source>
        <dbReference type="ARBA" id="ARBA00033696"/>
    </source>
</evidence>
<keyword evidence="6 10" id="KW-0418">Kinase</keyword>
<evidence type="ECO:0000313" key="14">
    <source>
        <dbReference type="EMBL" id="OAQ98679.1"/>
    </source>
</evidence>
<dbReference type="GO" id="GO:0005829">
    <property type="term" value="C:cytosol"/>
    <property type="evidence" value="ECO:0007669"/>
    <property type="project" value="TreeGrafter"/>
</dbReference>
<evidence type="ECO:0000256" key="9">
    <source>
        <dbReference type="ARBA" id="ARBA00034629"/>
    </source>
</evidence>
<feature type="compositionally biased region" description="Low complexity" evidence="11">
    <location>
        <begin position="768"/>
        <end position="791"/>
    </location>
</feature>
<feature type="region of interest" description="Disordered" evidence="11">
    <location>
        <begin position="68"/>
        <end position="134"/>
    </location>
</feature>
<feature type="domain" description="VIP1 N-terminal" evidence="13">
    <location>
        <begin position="383"/>
        <end position="422"/>
    </location>
</feature>
<dbReference type="Gene3D" id="3.40.50.1240">
    <property type="entry name" value="Phosphoglycerate mutase-like"/>
    <property type="match status" value="1"/>
</dbReference>
<dbReference type="Pfam" id="PF00328">
    <property type="entry name" value="His_Phos_2"/>
    <property type="match status" value="1"/>
</dbReference>
<dbReference type="InterPro" id="IPR040557">
    <property type="entry name" value="VIP1_N"/>
</dbReference>
<feature type="region of interest" description="Disordered" evidence="11">
    <location>
        <begin position="755"/>
        <end position="806"/>
    </location>
</feature>
<dbReference type="GO" id="GO:0032958">
    <property type="term" value="P:inositol phosphate biosynthetic process"/>
    <property type="evidence" value="ECO:0007669"/>
    <property type="project" value="TreeGrafter"/>
</dbReference>
<feature type="compositionally biased region" description="Basic and acidic residues" evidence="11">
    <location>
        <begin position="930"/>
        <end position="949"/>
    </location>
</feature>
<dbReference type="FunFam" id="3.30.470.20:FF:000036">
    <property type="entry name" value="Inositol hexakisphosphate and diphosphoinositol-pentakisphosphate kinase"/>
    <property type="match status" value="1"/>
</dbReference>
<feature type="compositionally biased region" description="Low complexity" evidence="11">
    <location>
        <begin position="225"/>
        <end position="236"/>
    </location>
</feature>
<dbReference type="EC" id="2.7.4.24" evidence="10"/>
<feature type="compositionally biased region" description="Polar residues" evidence="11">
    <location>
        <begin position="1"/>
        <end position="14"/>
    </location>
</feature>
<comment type="subcellular location">
    <subcellularLocation>
        <location evidence="10">Cytoplasm</location>
        <location evidence="10">Cytoskeleton</location>
    </subcellularLocation>
</comment>
<dbReference type="GO" id="GO:0033857">
    <property type="term" value="F:5-diphosphoinositol pentakisphosphate 1-kinase activity"/>
    <property type="evidence" value="ECO:0007669"/>
    <property type="project" value="TreeGrafter"/>
</dbReference>
<dbReference type="Pfam" id="PF08443">
    <property type="entry name" value="RimK"/>
    <property type="match status" value="1"/>
</dbReference>
<dbReference type="Gene3D" id="3.40.50.11950">
    <property type="match status" value="1"/>
</dbReference>
<feature type="compositionally biased region" description="Polar residues" evidence="11">
    <location>
        <begin position="211"/>
        <end position="224"/>
    </location>
</feature>
<dbReference type="InterPro" id="IPR000560">
    <property type="entry name" value="His_Pase_clade-2"/>
</dbReference>
<name>A0A179IA97_CORDF</name>
<dbReference type="PANTHER" id="PTHR12750:SF9">
    <property type="entry name" value="INOSITOL HEXAKISPHOSPHATE AND DIPHOSPHOINOSITOL-PENTAKISPHOSPHATE KINASE"/>
    <property type="match status" value="1"/>
</dbReference>
<keyword evidence="2 10" id="KW-0963">Cytoplasm</keyword>
<feature type="compositionally biased region" description="Basic and acidic residues" evidence="11">
    <location>
        <begin position="258"/>
        <end position="276"/>
    </location>
</feature>
<gene>
    <name evidence="14" type="ORF">LLEC1_04260</name>
</gene>
<evidence type="ECO:0000259" key="12">
    <source>
        <dbReference type="Pfam" id="PF08443"/>
    </source>
</evidence>
<dbReference type="GO" id="GO:0006020">
    <property type="term" value="P:inositol metabolic process"/>
    <property type="evidence" value="ECO:0007669"/>
    <property type="project" value="TreeGrafter"/>
</dbReference>
<dbReference type="OMA" id="AQIWACS"/>
<evidence type="ECO:0000256" key="6">
    <source>
        <dbReference type="ARBA" id="ARBA00022777"/>
    </source>
</evidence>
<dbReference type="InterPro" id="IPR013651">
    <property type="entry name" value="ATP-grasp_RimK-type"/>
</dbReference>
<dbReference type="InterPro" id="IPR037446">
    <property type="entry name" value="His_Pase_VIP1"/>
</dbReference>
<feature type="region of interest" description="Disordered" evidence="11">
    <location>
        <begin position="1"/>
        <end position="55"/>
    </location>
</feature>
<comment type="caution">
    <text evidence="14">The sequence shown here is derived from an EMBL/GenBank/DDBJ whole genome shotgun (WGS) entry which is preliminary data.</text>
</comment>
<dbReference type="GO" id="GO:0052723">
    <property type="term" value="F:inositol hexakisphosphate 1-kinase activity"/>
    <property type="evidence" value="ECO:0007669"/>
    <property type="project" value="RHEA"/>
</dbReference>
<feature type="region of interest" description="Disordered" evidence="11">
    <location>
        <begin position="211"/>
        <end position="302"/>
    </location>
</feature>
<keyword evidence="4 10" id="KW-0808">Transferase</keyword>
<feature type="region of interest" description="Disordered" evidence="11">
    <location>
        <begin position="1221"/>
        <end position="1262"/>
    </location>
</feature>
<keyword evidence="3" id="KW-0597">Phosphoprotein</keyword>
<dbReference type="EMBL" id="LUKN01002704">
    <property type="protein sequence ID" value="OAQ98679.1"/>
    <property type="molecule type" value="Genomic_DNA"/>
</dbReference>
<comment type="similarity">
    <text evidence="1 10">Belongs to the histidine acid phosphatase family. VIP1 subfamily.</text>
</comment>
<evidence type="ECO:0000256" key="4">
    <source>
        <dbReference type="ARBA" id="ARBA00022679"/>
    </source>
</evidence>
<feature type="domain" description="ATP-grasp fold RimK-type" evidence="12">
    <location>
        <begin position="555"/>
        <end position="649"/>
    </location>
</feature>
<feature type="compositionally biased region" description="Polar residues" evidence="11">
    <location>
        <begin position="730"/>
        <end position="743"/>
    </location>
</feature>
<accession>A0A179IA97</accession>
<dbReference type="OrthoDB" id="18042at2759"/>
<evidence type="ECO:0000313" key="15">
    <source>
        <dbReference type="Proteomes" id="UP000243081"/>
    </source>
</evidence>
<protein>
    <recommendedName>
        <fullName evidence="10">Inositol hexakisphosphate and diphosphoinositol-pentakisphosphate kinase</fullName>
        <ecNumber evidence="10">2.7.4.24</ecNumber>
    </recommendedName>
</protein>
<evidence type="ECO:0000256" key="1">
    <source>
        <dbReference type="ARBA" id="ARBA00005609"/>
    </source>
</evidence>
<evidence type="ECO:0000256" key="5">
    <source>
        <dbReference type="ARBA" id="ARBA00022741"/>
    </source>
</evidence>
<comment type="catalytic activity">
    <reaction evidence="8">
        <text>5-diphospho-1D-myo-inositol 1,2,3,4,6-pentakisphosphate + ATP + H(+) = 1,5-bis(diphospho)-1D-myo-inositol 2,3,4,6-tetrakisphosphate + ADP</text>
        <dbReference type="Rhea" id="RHEA:10276"/>
        <dbReference type="ChEBI" id="CHEBI:15378"/>
        <dbReference type="ChEBI" id="CHEBI:30616"/>
        <dbReference type="ChEBI" id="CHEBI:58628"/>
        <dbReference type="ChEBI" id="CHEBI:77983"/>
        <dbReference type="ChEBI" id="CHEBI:456216"/>
        <dbReference type="EC" id="2.7.4.24"/>
    </reaction>
    <physiologicalReaction direction="left-to-right" evidence="8">
        <dbReference type="Rhea" id="RHEA:10277"/>
    </physiologicalReaction>
</comment>
<evidence type="ECO:0000256" key="11">
    <source>
        <dbReference type="SAM" id="MobiDB-lite"/>
    </source>
</evidence>
<evidence type="ECO:0000259" key="13">
    <source>
        <dbReference type="Pfam" id="PF18086"/>
    </source>
</evidence>
<organism evidence="14 15">
    <name type="scientific">Cordyceps confragosa</name>
    <name type="common">Lecanicillium lecanii</name>
    <dbReference type="NCBI Taxonomy" id="2714763"/>
    <lineage>
        <taxon>Eukaryota</taxon>
        <taxon>Fungi</taxon>
        <taxon>Dikarya</taxon>
        <taxon>Ascomycota</taxon>
        <taxon>Pezizomycotina</taxon>
        <taxon>Sordariomycetes</taxon>
        <taxon>Hypocreomycetidae</taxon>
        <taxon>Hypocreales</taxon>
        <taxon>Cordycipitaceae</taxon>
        <taxon>Akanthomyces</taxon>
    </lineage>
</organism>
<keyword evidence="15" id="KW-1185">Reference proteome</keyword>
<comment type="function">
    <text evidence="10">Bifunctional inositol kinase that acts in concert with the IP6K kinases to synthesize the diphosphate group-containing inositol pyrophosphates diphosphoinositol pentakisphosphate, PP-InsP5, and bis-diphosphoinositol tetrakisphosphate, (PP)2-InsP4. PP-InsP5 and (PP)2-InsP4, also respectively called InsP7 and InsP8, may regulate a variety of cellular processes, including apoptosis, vesicle trafficking, cytoskeletal dynamics, and exocytosis. Phosphorylates inositol hexakisphosphate (InsP6).</text>
</comment>
<dbReference type="Gene3D" id="3.30.470.20">
    <property type="entry name" value="ATP-grasp fold, B domain"/>
    <property type="match status" value="1"/>
</dbReference>
<proteinExistence type="inferred from homology"/>
<reference evidence="14 15" key="1">
    <citation type="submission" date="2016-03" db="EMBL/GenBank/DDBJ databases">
        <title>Fine-scale spatial genetic structure of a fungal parasite of coffee scale insects.</title>
        <authorList>
            <person name="Jackson D."/>
            <person name="Zemenick K.A."/>
            <person name="Malloure B."/>
            <person name="Quandt C.A."/>
            <person name="James T.Y."/>
        </authorList>
    </citation>
    <scope>NUCLEOTIDE SEQUENCE [LARGE SCALE GENOMIC DNA]</scope>
    <source>
        <strain evidence="14 15">UM487</strain>
    </source>
</reference>
<feature type="compositionally biased region" description="Low complexity" evidence="11">
    <location>
        <begin position="15"/>
        <end position="43"/>
    </location>
</feature>
<feature type="compositionally biased region" description="Polar residues" evidence="11">
    <location>
        <begin position="112"/>
        <end position="122"/>
    </location>
</feature>
<dbReference type="PANTHER" id="PTHR12750">
    <property type="entry name" value="DIPHOSPHOINOSITOL PENTAKISPHOSPHATE KINASE"/>
    <property type="match status" value="1"/>
</dbReference>
<feature type="region of interest" description="Disordered" evidence="11">
    <location>
        <begin position="1540"/>
        <end position="1559"/>
    </location>
</feature>
<comment type="catalytic activity">
    <reaction evidence="9">
        <text>1D-myo-inositol hexakisphosphate + ATP = 1-diphospho-1D-myo-inositol 2,3,4,5,6-pentakisphosphate + ADP</text>
        <dbReference type="Rhea" id="RHEA:37459"/>
        <dbReference type="ChEBI" id="CHEBI:30616"/>
        <dbReference type="ChEBI" id="CHEBI:58130"/>
        <dbReference type="ChEBI" id="CHEBI:74946"/>
        <dbReference type="ChEBI" id="CHEBI:456216"/>
        <dbReference type="EC" id="2.7.4.24"/>
    </reaction>
    <physiologicalReaction direction="left-to-right" evidence="9">
        <dbReference type="Rhea" id="RHEA:37460"/>
    </physiologicalReaction>
</comment>
<dbReference type="GO" id="GO:0005856">
    <property type="term" value="C:cytoskeleton"/>
    <property type="evidence" value="ECO:0007669"/>
    <property type="project" value="UniProtKB-SubCell"/>
</dbReference>
<evidence type="ECO:0000256" key="7">
    <source>
        <dbReference type="ARBA" id="ARBA00022840"/>
    </source>
</evidence>
<feature type="compositionally biased region" description="Polar residues" evidence="11">
    <location>
        <begin position="89"/>
        <end position="101"/>
    </location>
</feature>
<dbReference type="InterPro" id="IPR029033">
    <property type="entry name" value="His_PPase_superfam"/>
</dbReference>
<keyword evidence="7 10" id="KW-0067">ATP-binding</keyword>
<keyword evidence="5 10" id="KW-0547">Nucleotide-binding</keyword>
<feature type="region of interest" description="Disordered" evidence="11">
    <location>
        <begin position="718"/>
        <end position="743"/>
    </location>
</feature>
<dbReference type="Pfam" id="PF18086">
    <property type="entry name" value="PPIP5K2_N"/>
    <property type="match status" value="1"/>
</dbReference>
<sequence length="1559" mass="171393">MEPLNFTTTGSVNGSKPLPSSATLSSSASVNKDSSNSSASQASVGVKKPFVRGHARSVSIPAVIGTITNTRSRHAEPGTSDIHPARASLPTNTHGSIQPRSTRALLAKSRRQSTVSATSTDDSPVPRSDHDPDVQRNQLVTVDDPSNPSPSPTLAIALASTLRSSWSDSDSRRLSSNSIYSLASARGIINSSPHATDKAAIARSASATVMSSAKSTGPGQSESGVSNVTVTTSSNSQATGPAGPQLTPRDPHSQPLDLMRRSQRAETMRSQPDRSRSRVKRRFSGSTANSSHSPSSDRGNHHYREEAKPAQWGVIGICALDIKARSKPSRNILNRIIANREFDVVVFGDKVILDEGQFKSCWGTLGFYTNMHARGRKLANLGSDYLISFYSDGFPLEKAIAYVKARKPFCVNDVPMQQILWDRRICLRLLDKISVRTPKRLEVSRDGGPSLLTPDVAKYIKEVSGVTLEPLDPTKTSIPKTVELVEDGDALCVDGAVLRKPFVEKPTSAEDHNVIIYFPKSAGGGARKLFRKIGNKSSEFVADLNMPRCISEPENSYVYESFMQVDNAEDVKAYTVGPNFCHAETRKSPVVDGIVRRNTHGKELRYVTALSTEERDVAGKISTAFGQRVCGFDLLRAAGKSYVIDVNGWSFVKDNEDYYEHCASILKDMFIKEKLRRVSLTPPLPSPAASDVDPIAKATASLKEKEFQGALAAHAAAAAPTPIGEPESLETATAHSTPSATLPLSDSALTSALQNTATSPRFPPPAPDLALPAAASSAPGSVTSTTTATTPGHQAPIDENPPTVPPPKHSWKLKGMISVIRHADRTPKQKYKFTFHTEPFIALLKGHQEEVLLIGEAALASVMQAVDFAFEQGVEDRGKLKSLRNVLVKKGSWAGTKVQIKPMFRKKKSDPSAKGLPNLKEEEETVVQGDSDHVAGDGTHRAPPRRHDSLSGVTMSKFTAAEESLVLDKLQLIIKWGGEPTHSARYQAQELGENMRNDLMLMNRDILDEVHVFSSSERRVTASAQIWAASFLGQKELPEDFITVRKDLLDDSNAAKDETDKVKKKLKGLLRKGNERPEQFAWPENMPEPSEVQTRVVQLMNFHRRVMQYNYGKIYSGAATSLGAISNPSTEKLHGEGSSTSISSALSHANAVTSIQSRWCSGEDAELFRERWEKLFSEFCDGEKVDPSKISELYDTMKFDALHNRQFLEWVFTPPKGMLEEEYGSKERSKEGEDGKETKDSKTSEDSKGANSDNSDKADQNNRSVRKLFRRRSFINSIRGSNDESQPEQYFRLYKGTNQTAAKPDPRHEPLQELYRLAKVLFDFICPQEYGISDSEKLEIGLLTSLPLLKEIVHDLEEMQASNDAKSFFYFTKESHIYTLLNCIIEGGIETKIKRSTIPELDYLSQICFELYESEVASPEGSAPGDEPAFTYSIRITISPGCHVFDPLHVQLDSRHCIGCAPRRSLTAHQDWLQVIKTLRAKFTQVKLPKTFLAVNLSEAFDFDENDKLFVDDVPLEMKAPAPKEPIVLDMTGMAPPVFDQTEIEDGAETPTPKQEAPP</sequence>
<evidence type="ECO:0000256" key="10">
    <source>
        <dbReference type="RuleBase" id="RU365032"/>
    </source>
</evidence>